<dbReference type="InterPro" id="IPR036452">
    <property type="entry name" value="Ribo_hydro-like"/>
</dbReference>
<feature type="domain" description="Inosine/uridine-preferring nucleoside hydrolase" evidence="2">
    <location>
        <begin position="8"/>
        <end position="311"/>
    </location>
</feature>
<dbReference type="InterPro" id="IPR001910">
    <property type="entry name" value="Inosine/uridine_hydrolase_dom"/>
</dbReference>
<dbReference type="EMBL" id="GFDF01002788">
    <property type="protein sequence ID" value="JAV11296.1"/>
    <property type="molecule type" value="Transcribed_RNA"/>
</dbReference>
<keyword evidence="3" id="KW-0378">Hydrolase</keyword>
<dbReference type="SUPFAM" id="SSF53590">
    <property type="entry name" value="Nucleoside hydrolase"/>
    <property type="match status" value="1"/>
</dbReference>
<accession>A0A1L8DY04</accession>
<comment type="similarity">
    <text evidence="1">Belongs to the IUNH family.</text>
</comment>
<dbReference type="AlphaFoldDB" id="A0A1L8DY04"/>
<evidence type="ECO:0000256" key="1">
    <source>
        <dbReference type="ARBA" id="ARBA00009176"/>
    </source>
</evidence>
<protein>
    <submittedName>
        <fullName evidence="3">Putative inosine-uridine preferring nucleoside hydrolase</fullName>
    </submittedName>
</protein>
<sequence length="332" mass="37134">MSSIIQRIIFDTDSGYDDAWALFTLLKAHSLNLIQLVAIVCGSGNTHADNCVVNVCRVLEVAQQKSIPVYRGAPDSIIHIENRTHDHFNGLDGFGDVFESTDLPDMTPFNREEHGVTAIARIVKENPGQIKILAVGALTNVALAMRMYPEIIELILSLTIMGGNFLGIGNVTPSAEFNAYFDPEAVDVVLKGLKCPITVIPWELCIPPKNSLTWGWRKTVLGTREHPILTLLNYVENSIRKNHDHSANWACADCIAIVCFLAPDQMIKGFENAHTSIELHGQLTRGQFVVDRRVKEPNAKIITEIDIENYKKSFYWVLFDDVKVSLDEYLRS</sequence>
<dbReference type="PANTHER" id="PTHR46190">
    <property type="entry name" value="SI:CH211-201H21.5-RELATED"/>
    <property type="match status" value="1"/>
</dbReference>
<dbReference type="PANTHER" id="PTHR46190:SF1">
    <property type="entry name" value="SI:CH211-201H21.5"/>
    <property type="match status" value="1"/>
</dbReference>
<proteinExistence type="inferred from homology"/>
<organism evidence="3">
    <name type="scientific">Nyssomyia neivai</name>
    <dbReference type="NCBI Taxonomy" id="330878"/>
    <lineage>
        <taxon>Eukaryota</taxon>
        <taxon>Metazoa</taxon>
        <taxon>Ecdysozoa</taxon>
        <taxon>Arthropoda</taxon>
        <taxon>Hexapoda</taxon>
        <taxon>Insecta</taxon>
        <taxon>Pterygota</taxon>
        <taxon>Neoptera</taxon>
        <taxon>Endopterygota</taxon>
        <taxon>Diptera</taxon>
        <taxon>Nematocera</taxon>
        <taxon>Psychodoidea</taxon>
        <taxon>Psychodidae</taxon>
        <taxon>Nyssomyia</taxon>
    </lineage>
</organism>
<dbReference type="GO" id="GO:0016799">
    <property type="term" value="F:hydrolase activity, hydrolyzing N-glycosyl compounds"/>
    <property type="evidence" value="ECO:0007669"/>
    <property type="project" value="InterPro"/>
</dbReference>
<evidence type="ECO:0000313" key="3">
    <source>
        <dbReference type="EMBL" id="JAV11296.1"/>
    </source>
</evidence>
<reference evidence="3" key="1">
    <citation type="submission" date="2016-12" db="EMBL/GenBank/DDBJ databases">
        <title>An insight into the sialome and mialome of the sand fly, Nyssomyia neivai.</title>
        <authorList>
            <person name="Sebastian V."/>
            <person name="Goulart T.M."/>
            <person name="Oliveira W."/>
            <person name="Calvo E."/>
            <person name="Oliveira L.F."/>
            <person name="Pinto M.C."/>
            <person name="Rosselino A.M."/>
            <person name="Ribeiro J.M."/>
        </authorList>
    </citation>
    <scope>NUCLEOTIDE SEQUENCE</scope>
</reference>
<dbReference type="Pfam" id="PF01156">
    <property type="entry name" value="IU_nuc_hydro"/>
    <property type="match status" value="1"/>
</dbReference>
<dbReference type="Gene3D" id="3.90.245.10">
    <property type="entry name" value="Ribonucleoside hydrolase-like"/>
    <property type="match status" value="1"/>
</dbReference>
<dbReference type="InterPro" id="IPR052775">
    <property type="entry name" value="IUN_hydrolase"/>
</dbReference>
<name>A0A1L8DY04_9DIPT</name>
<evidence type="ECO:0000259" key="2">
    <source>
        <dbReference type="Pfam" id="PF01156"/>
    </source>
</evidence>